<accession>A0A9P1CGI6</accession>
<proteinExistence type="predicted"/>
<dbReference type="EMBL" id="CAMXCT020001454">
    <property type="protein sequence ID" value="CAL1143638.1"/>
    <property type="molecule type" value="Genomic_DNA"/>
</dbReference>
<dbReference type="Proteomes" id="UP001152797">
    <property type="component" value="Unassembled WGS sequence"/>
</dbReference>
<sequence>MQVNTARLTLDWVDAWEHIGPLATWLLVTAFTVLNSCGVPQGLAQSVPDAVRYGMHMWHRPGLSPMWTWHCLHGHARIIGMIGMCPNGIPMVSLSSQWRPSEIKNVRNEGRAMARVLLIA</sequence>
<comment type="caution">
    <text evidence="1">The sequence shown here is derived from an EMBL/GenBank/DDBJ whole genome shotgun (WGS) entry which is preliminary data.</text>
</comment>
<gene>
    <name evidence="1" type="ORF">C1SCF055_LOCUS17264</name>
</gene>
<evidence type="ECO:0000313" key="3">
    <source>
        <dbReference type="Proteomes" id="UP001152797"/>
    </source>
</evidence>
<keyword evidence="3" id="KW-1185">Reference proteome</keyword>
<name>A0A9P1CGI6_9DINO</name>
<reference evidence="2" key="2">
    <citation type="submission" date="2024-04" db="EMBL/GenBank/DDBJ databases">
        <authorList>
            <person name="Chen Y."/>
            <person name="Shah S."/>
            <person name="Dougan E. K."/>
            <person name="Thang M."/>
            <person name="Chan C."/>
        </authorList>
    </citation>
    <scope>NUCLEOTIDE SEQUENCE [LARGE SCALE GENOMIC DNA]</scope>
</reference>
<reference evidence="1" key="1">
    <citation type="submission" date="2022-10" db="EMBL/GenBank/DDBJ databases">
        <authorList>
            <person name="Chen Y."/>
            <person name="Dougan E. K."/>
            <person name="Chan C."/>
            <person name="Rhodes N."/>
            <person name="Thang M."/>
        </authorList>
    </citation>
    <scope>NUCLEOTIDE SEQUENCE</scope>
</reference>
<organism evidence="1">
    <name type="scientific">Cladocopium goreaui</name>
    <dbReference type="NCBI Taxonomy" id="2562237"/>
    <lineage>
        <taxon>Eukaryota</taxon>
        <taxon>Sar</taxon>
        <taxon>Alveolata</taxon>
        <taxon>Dinophyceae</taxon>
        <taxon>Suessiales</taxon>
        <taxon>Symbiodiniaceae</taxon>
        <taxon>Cladocopium</taxon>
    </lineage>
</organism>
<dbReference type="EMBL" id="CAMXCT010001454">
    <property type="protein sequence ID" value="CAI3990263.1"/>
    <property type="molecule type" value="Genomic_DNA"/>
</dbReference>
<evidence type="ECO:0000313" key="1">
    <source>
        <dbReference type="EMBL" id="CAI3990263.1"/>
    </source>
</evidence>
<dbReference type="AlphaFoldDB" id="A0A9P1CGI6"/>
<evidence type="ECO:0000313" key="2">
    <source>
        <dbReference type="EMBL" id="CAL1143638.1"/>
    </source>
</evidence>
<dbReference type="EMBL" id="CAMXCT030001454">
    <property type="protein sequence ID" value="CAL4777575.1"/>
    <property type="molecule type" value="Genomic_DNA"/>
</dbReference>
<protein>
    <submittedName>
        <fullName evidence="1">Uncharacterized protein</fullName>
    </submittedName>
</protein>